<dbReference type="CDD" id="cd00093">
    <property type="entry name" value="HTH_XRE"/>
    <property type="match status" value="1"/>
</dbReference>
<proteinExistence type="predicted"/>
<dbReference type="Gene3D" id="3.30.450.180">
    <property type="match status" value="1"/>
</dbReference>
<dbReference type="PROSITE" id="PS50943">
    <property type="entry name" value="HTH_CROC1"/>
    <property type="match status" value="1"/>
</dbReference>
<dbReference type="Pfam" id="PF17765">
    <property type="entry name" value="MLTR_LBD"/>
    <property type="match status" value="1"/>
</dbReference>
<dbReference type="SUPFAM" id="SSF47413">
    <property type="entry name" value="lambda repressor-like DNA-binding domains"/>
    <property type="match status" value="1"/>
</dbReference>
<dbReference type="InterPro" id="IPR010982">
    <property type="entry name" value="Lambda_DNA-bd_dom_sf"/>
</dbReference>
<feature type="domain" description="HTH cro/C1-type" evidence="1">
    <location>
        <begin position="11"/>
        <end position="65"/>
    </location>
</feature>
<accession>A0ABN5H1R1</accession>
<dbReference type="Pfam" id="PF01381">
    <property type="entry name" value="HTH_3"/>
    <property type="match status" value="1"/>
</dbReference>
<reference evidence="2 3" key="1">
    <citation type="journal article" date="2019" name="Sci. Rep.">
        <title>Sulfobacillus thermotolerans: new insights into resistance and metabolic capacities of acidophilic chemolithotrophs.</title>
        <authorList>
            <person name="Panyushkina A.E."/>
            <person name="Babenko V.V."/>
            <person name="Nikitina A.S."/>
            <person name="Selezneva O.V."/>
            <person name="Tsaplina I.A."/>
            <person name="Letarova M.A."/>
            <person name="Kostryukova E.S."/>
            <person name="Letarov A.V."/>
        </authorList>
    </citation>
    <scope>NUCLEOTIDE SEQUENCE [LARGE SCALE GENOMIC DNA]</scope>
    <source>
        <strain evidence="2 3">Kr1</strain>
    </source>
</reference>
<evidence type="ECO:0000259" key="1">
    <source>
        <dbReference type="PROSITE" id="PS50943"/>
    </source>
</evidence>
<dbReference type="PANTHER" id="PTHR35010">
    <property type="entry name" value="BLL4672 PROTEIN-RELATED"/>
    <property type="match status" value="1"/>
</dbReference>
<name>A0ABN5H1R1_9FIRM</name>
<dbReference type="EMBL" id="CP019454">
    <property type="protein sequence ID" value="AUW94677.1"/>
    <property type="molecule type" value="Genomic_DNA"/>
</dbReference>
<dbReference type="Gene3D" id="1.10.260.40">
    <property type="entry name" value="lambda repressor-like DNA-binding domains"/>
    <property type="match status" value="1"/>
</dbReference>
<dbReference type="InterPro" id="IPR041413">
    <property type="entry name" value="MLTR_LBD"/>
</dbReference>
<evidence type="ECO:0000313" key="3">
    <source>
        <dbReference type="Proteomes" id="UP000325292"/>
    </source>
</evidence>
<organism evidence="2 3">
    <name type="scientific">Sulfobacillus thermotolerans</name>
    <dbReference type="NCBI Taxonomy" id="338644"/>
    <lineage>
        <taxon>Bacteria</taxon>
        <taxon>Bacillati</taxon>
        <taxon>Bacillota</taxon>
        <taxon>Clostridia</taxon>
        <taxon>Eubacteriales</taxon>
        <taxon>Clostridiales Family XVII. Incertae Sedis</taxon>
        <taxon>Sulfobacillus</taxon>
    </lineage>
</organism>
<dbReference type="SMART" id="SM00530">
    <property type="entry name" value="HTH_XRE"/>
    <property type="match status" value="1"/>
</dbReference>
<protein>
    <recommendedName>
        <fullName evidence="1">HTH cro/C1-type domain-containing protein</fullName>
    </recommendedName>
</protein>
<sequence>MIIDESIGLAIRSHRLSQHWSQAQLARKVALSQKQLSRIEQSQVLEISRDLLITIAQALREPVLSGEVNQWLYKCGYRPYVAPQLELPDEYVQWIVRFNPFPAILLDIGWYLRFWNQTIERLFQIPFGSLKGLDQNLAVLLYAHDSPLAGWWSPELLAHMLNRLLVEWQPYVTEPWVSSLKSALSERIGIPWDELVHQHCPALTPIPSTSEILSVSADHGIRKLRFRSNQVPIPNRPDLMIIHYYPLDDYTERWCWKTITNAENIEKETPHDTQ</sequence>
<dbReference type="InterPro" id="IPR001387">
    <property type="entry name" value="Cro/C1-type_HTH"/>
</dbReference>
<dbReference type="Proteomes" id="UP000325292">
    <property type="component" value="Chromosome"/>
</dbReference>
<gene>
    <name evidence="2" type="ORF">BXT84_12580</name>
</gene>
<evidence type="ECO:0000313" key="2">
    <source>
        <dbReference type="EMBL" id="AUW94677.1"/>
    </source>
</evidence>
<keyword evidence="3" id="KW-1185">Reference proteome</keyword>